<dbReference type="PATRIC" id="fig|56193.3.peg.5123"/>
<comment type="caution">
    <text evidence="3">The sequence shown here is derived from an EMBL/GenBank/DDBJ whole genome shotgun (WGS) entry which is preliminary data.</text>
</comment>
<dbReference type="Pfam" id="PF10988">
    <property type="entry name" value="DUF2807"/>
    <property type="match status" value="1"/>
</dbReference>
<evidence type="ECO:0000313" key="3">
    <source>
        <dbReference type="EMBL" id="KKW89578.1"/>
    </source>
</evidence>
<proteinExistence type="predicted"/>
<keyword evidence="4" id="KW-1185">Reference proteome</keyword>
<feature type="chain" id="PRO_5005650255" description="Putative auto-transporter adhesin head GIN domain-containing protein" evidence="1">
    <location>
        <begin position="34"/>
        <end position="244"/>
    </location>
</feature>
<accession>A0A0M3AHW0</accession>
<evidence type="ECO:0000259" key="2">
    <source>
        <dbReference type="Pfam" id="PF10988"/>
    </source>
</evidence>
<feature type="domain" description="Putative auto-transporter adhesin head GIN" evidence="2">
    <location>
        <begin position="43"/>
        <end position="224"/>
    </location>
</feature>
<dbReference type="Gene3D" id="2.160.20.120">
    <property type="match status" value="1"/>
</dbReference>
<dbReference type="EMBL" id="LBIC01000019">
    <property type="protein sequence ID" value="KKW89578.1"/>
    <property type="molecule type" value="Genomic_DNA"/>
</dbReference>
<dbReference type="STRING" id="56193.YP76_24280"/>
<organism evidence="3 4">
    <name type="scientific">Sphingobium chungbukense</name>
    <dbReference type="NCBI Taxonomy" id="56193"/>
    <lineage>
        <taxon>Bacteria</taxon>
        <taxon>Pseudomonadati</taxon>
        <taxon>Pseudomonadota</taxon>
        <taxon>Alphaproteobacteria</taxon>
        <taxon>Sphingomonadales</taxon>
        <taxon>Sphingomonadaceae</taxon>
        <taxon>Sphingobium</taxon>
    </lineage>
</organism>
<dbReference type="InterPro" id="IPR021255">
    <property type="entry name" value="DUF2807"/>
</dbReference>
<keyword evidence="1" id="KW-0732">Signal</keyword>
<name>A0A0M3AHW0_9SPHN</name>
<reference evidence="3 4" key="1">
    <citation type="submission" date="2015-04" db="EMBL/GenBank/DDBJ databases">
        <title>Genome sequence of aromatic hydrocarbons-degrading Sphingobium chungbukense DJ77.</title>
        <authorList>
            <person name="Kim Y.-C."/>
            <person name="Chae J.-C."/>
        </authorList>
    </citation>
    <scope>NUCLEOTIDE SEQUENCE [LARGE SCALE GENOMIC DNA]</scope>
    <source>
        <strain evidence="3 4">DJ77</strain>
    </source>
</reference>
<dbReference type="AlphaFoldDB" id="A0A0M3AHW0"/>
<feature type="signal peptide" evidence="1">
    <location>
        <begin position="1"/>
        <end position="33"/>
    </location>
</feature>
<protein>
    <recommendedName>
        <fullName evidence="2">Putative auto-transporter adhesin head GIN domain-containing protein</fullName>
    </recommendedName>
</protein>
<evidence type="ECO:0000313" key="4">
    <source>
        <dbReference type="Proteomes" id="UP000033874"/>
    </source>
</evidence>
<gene>
    <name evidence="3" type="ORF">YP76_24280</name>
</gene>
<evidence type="ECO:0000256" key="1">
    <source>
        <dbReference type="SAM" id="SignalP"/>
    </source>
</evidence>
<dbReference type="Proteomes" id="UP000033874">
    <property type="component" value="Unassembled WGS sequence"/>
</dbReference>
<sequence length="244" mass="24162">MYDQAHGNGRSALRALMTVVPGIALGLAGPAQAATRGFTVTSFDAIRMDAPVEVVITTGTGASARAEGDQAALDRLKLDVSGRLLSVTMAKAQPGEKSGGRAVIRLSTGDLGRIVLTGGGSVSVSRMKGLRGEIVLGGNGDVRVAAVDLEQINLSLAGAGRATLAGRAGVANIRVTGPGAVAAEALRARQATVVNDGPGTVALTAEGAAKVTASGSGDVTVTGKAACSVDNRGTGRINCGGEAY</sequence>